<protein>
    <submittedName>
        <fullName evidence="1">Uncharacterized protein</fullName>
    </submittedName>
</protein>
<dbReference type="EMBL" id="OU503050">
    <property type="protein sequence ID" value="CAI9777637.1"/>
    <property type="molecule type" value="Genomic_DNA"/>
</dbReference>
<sequence>MLWWLLKRASKLDLNNKKVNIVLRKTRAMATTRSNGNDLFKAAKFSKASVSYGESLSHDPRNAVLLCNCATCRSKLGQYENAVEDCNAGLSVRQSYSKARFKKRGMLRQGDHFSTQQFNIG</sequence>
<dbReference type="PANTHER" id="PTHR46050:SF7">
    <property type="entry name" value="TETRATRICOPEPTIDE REPEAT (TPR)-LIKE SUPERFAMILY PROTEIN"/>
    <property type="match status" value="1"/>
</dbReference>
<dbReference type="InterPro" id="IPR019734">
    <property type="entry name" value="TPR_rpt"/>
</dbReference>
<reference evidence="1" key="1">
    <citation type="submission" date="2023-05" db="EMBL/GenBank/DDBJ databases">
        <authorList>
            <person name="Huff M."/>
        </authorList>
    </citation>
    <scope>NUCLEOTIDE SEQUENCE</scope>
</reference>
<gene>
    <name evidence="1" type="ORF">FPE_LOCUS25067</name>
</gene>
<name>A0AAD2A2U6_9LAMI</name>
<dbReference type="SMART" id="SM00028">
    <property type="entry name" value="TPR"/>
    <property type="match status" value="2"/>
</dbReference>
<organism evidence="1 2">
    <name type="scientific">Fraxinus pennsylvanica</name>
    <dbReference type="NCBI Taxonomy" id="56036"/>
    <lineage>
        <taxon>Eukaryota</taxon>
        <taxon>Viridiplantae</taxon>
        <taxon>Streptophyta</taxon>
        <taxon>Embryophyta</taxon>
        <taxon>Tracheophyta</taxon>
        <taxon>Spermatophyta</taxon>
        <taxon>Magnoliopsida</taxon>
        <taxon>eudicotyledons</taxon>
        <taxon>Gunneridae</taxon>
        <taxon>Pentapetalae</taxon>
        <taxon>asterids</taxon>
        <taxon>lamiids</taxon>
        <taxon>Lamiales</taxon>
        <taxon>Oleaceae</taxon>
        <taxon>Oleeae</taxon>
        <taxon>Fraxinus</taxon>
    </lineage>
</organism>
<dbReference type="SUPFAM" id="SSF48452">
    <property type="entry name" value="TPR-like"/>
    <property type="match status" value="1"/>
</dbReference>
<proteinExistence type="predicted"/>
<dbReference type="GO" id="GO:0005737">
    <property type="term" value="C:cytoplasm"/>
    <property type="evidence" value="ECO:0007669"/>
    <property type="project" value="TreeGrafter"/>
</dbReference>
<evidence type="ECO:0000313" key="2">
    <source>
        <dbReference type="Proteomes" id="UP000834106"/>
    </source>
</evidence>
<dbReference type="InterPro" id="IPR011990">
    <property type="entry name" value="TPR-like_helical_dom_sf"/>
</dbReference>
<evidence type="ECO:0000313" key="1">
    <source>
        <dbReference type="EMBL" id="CAI9777637.1"/>
    </source>
</evidence>
<keyword evidence="2" id="KW-1185">Reference proteome</keyword>
<dbReference type="AlphaFoldDB" id="A0AAD2A2U6"/>
<dbReference type="Proteomes" id="UP000834106">
    <property type="component" value="Chromosome 15"/>
</dbReference>
<dbReference type="InterPro" id="IPR044534">
    <property type="entry name" value="TTL1-4"/>
</dbReference>
<dbReference type="PANTHER" id="PTHR46050">
    <property type="entry name" value="TPR REPEAT-CONTAINING THIOREDOXIN"/>
    <property type="match status" value="1"/>
</dbReference>
<dbReference type="Gene3D" id="1.25.40.10">
    <property type="entry name" value="Tetratricopeptide repeat domain"/>
    <property type="match status" value="1"/>
</dbReference>
<accession>A0AAD2A2U6</accession>